<feature type="domain" description="Thioredoxin" evidence="2">
    <location>
        <begin position="255"/>
        <end position="392"/>
    </location>
</feature>
<dbReference type="AlphaFoldDB" id="A0A1H3Z9R9"/>
<protein>
    <submittedName>
        <fullName evidence="3">Thiol-disulfide isomerase or thioredoxin</fullName>
    </submittedName>
</protein>
<reference evidence="3 4" key="1">
    <citation type="submission" date="2016-10" db="EMBL/GenBank/DDBJ databases">
        <authorList>
            <person name="de Groot N.N."/>
        </authorList>
    </citation>
    <scope>NUCLEOTIDE SEQUENCE [LARGE SCALE GENOMIC DNA]</scope>
    <source>
        <strain evidence="3 4">Vu-144</strain>
    </source>
</reference>
<dbReference type="GO" id="GO:0016853">
    <property type="term" value="F:isomerase activity"/>
    <property type="evidence" value="ECO:0007669"/>
    <property type="project" value="UniProtKB-KW"/>
</dbReference>
<evidence type="ECO:0000313" key="3">
    <source>
        <dbReference type="EMBL" id="SEA20499.1"/>
    </source>
</evidence>
<dbReference type="RefSeq" id="WP_091397658.1">
    <property type="nucleotide sequence ID" value="NZ_FNQY01000010.1"/>
</dbReference>
<sequence>MRNYLIAILSMLFLITANRALSQQKIIIDGSLTGVREGAHISLMKEEGSVGRQVTIDSIKQGHFRLEYTPEDTLIEYYSVMSFDDDFPSMSLKIWAKAGHPIQIQGNNNLVYTWQVKSDLQEQQEWSYFIQANKADWDQFQQLTIQRKGLIETLMDDQAEPEKKNAAKSAVASLDKESDSIEYKIQKNNLALLEKATMTPTKLEVLNSVANQIKWNHADSFTAPVTKIFNNLTPALKNSIYGEKIALALFPPQTVKEGDPMYDTDLTDIAGRPHHLADFKGKYILIDFWSFGCGPCHASVPELKEIEQKLKDKLTVVSLSSDTKSVWKKATDYFKMTGNNFSDGKEDRGIYAKYGVQGIPHYVLITPEGTIQSAWTGYGTGSIKSKIKQLTGFTIDD</sequence>
<organism evidence="3 4">
    <name type="scientific">Arachidicoccus rhizosphaerae</name>
    <dbReference type="NCBI Taxonomy" id="551991"/>
    <lineage>
        <taxon>Bacteria</taxon>
        <taxon>Pseudomonadati</taxon>
        <taxon>Bacteroidota</taxon>
        <taxon>Chitinophagia</taxon>
        <taxon>Chitinophagales</taxon>
        <taxon>Chitinophagaceae</taxon>
        <taxon>Arachidicoccus</taxon>
    </lineage>
</organism>
<dbReference type="STRING" id="551991.SAMN05192529_110112"/>
<accession>A0A1H3Z9R9</accession>
<keyword evidence="3" id="KW-0413">Isomerase</keyword>
<dbReference type="Pfam" id="PF13905">
    <property type="entry name" value="Thioredoxin_8"/>
    <property type="match status" value="1"/>
</dbReference>
<dbReference type="InterPro" id="IPR036249">
    <property type="entry name" value="Thioredoxin-like_sf"/>
</dbReference>
<dbReference type="EMBL" id="FNQY01000010">
    <property type="protein sequence ID" value="SEA20499.1"/>
    <property type="molecule type" value="Genomic_DNA"/>
</dbReference>
<dbReference type="Proteomes" id="UP000199041">
    <property type="component" value="Unassembled WGS sequence"/>
</dbReference>
<proteinExistence type="predicted"/>
<evidence type="ECO:0000313" key="4">
    <source>
        <dbReference type="Proteomes" id="UP000199041"/>
    </source>
</evidence>
<keyword evidence="1" id="KW-0676">Redox-active center</keyword>
<dbReference type="OrthoDB" id="979391at2"/>
<dbReference type="InterPro" id="IPR012336">
    <property type="entry name" value="Thioredoxin-like_fold"/>
</dbReference>
<dbReference type="Gene3D" id="3.40.30.10">
    <property type="entry name" value="Glutaredoxin"/>
    <property type="match status" value="1"/>
</dbReference>
<dbReference type="PANTHER" id="PTHR42852:SF13">
    <property type="entry name" value="PROTEIN DIPZ"/>
    <property type="match status" value="1"/>
</dbReference>
<dbReference type="PANTHER" id="PTHR42852">
    <property type="entry name" value="THIOL:DISULFIDE INTERCHANGE PROTEIN DSBE"/>
    <property type="match status" value="1"/>
</dbReference>
<keyword evidence="4" id="KW-1185">Reference proteome</keyword>
<dbReference type="PROSITE" id="PS51352">
    <property type="entry name" value="THIOREDOXIN_2"/>
    <property type="match status" value="1"/>
</dbReference>
<name>A0A1H3Z9R9_9BACT</name>
<dbReference type="PROSITE" id="PS00194">
    <property type="entry name" value="THIOREDOXIN_1"/>
    <property type="match status" value="1"/>
</dbReference>
<evidence type="ECO:0000256" key="1">
    <source>
        <dbReference type="ARBA" id="ARBA00023284"/>
    </source>
</evidence>
<dbReference type="InterPro" id="IPR017937">
    <property type="entry name" value="Thioredoxin_CS"/>
</dbReference>
<gene>
    <name evidence="3" type="ORF">SAMN05192529_110112</name>
</gene>
<dbReference type="InterPro" id="IPR050553">
    <property type="entry name" value="Thioredoxin_ResA/DsbE_sf"/>
</dbReference>
<dbReference type="CDD" id="cd02966">
    <property type="entry name" value="TlpA_like_family"/>
    <property type="match status" value="1"/>
</dbReference>
<dbReference type="SUPFAM" id="SSF52833">
    <property type="entry name" value="Thioredoxin-like"/>
    <property type="match status" value="1"/>
</dbReference>
<evidence type="ECO:0000259" key="2">
    <source>
        <dbReference type="PROSITE" id="PS51352"/>
    </source>
</evidence>
<dbReference type="InterPro" id="IPR013766">
    <property type="entry name" value="Thioredoxin_domain"/>
</dbReference>